<dbReference type="AlphaFoldDB" id="A0AAP0ASY1"/>
<dbReference type="CDD" id="cd06144">
    <property type="entry name" value="REX4_like"/>
    <property type="match status" value="1"/>
</dbReference>
<accession>A0AAP0ASY1</accession>
<feature type="domain" description="C2H2-type" evidence="9">
    <location>
        <begin position="23"/>
        <end position="52"/>
    </location>
</feature>
<dbReference type="InterPro" id="IPR013087">
    <property type="entry name" value="Znf_C2H2_type"/>
</dbReference>
<dbReference type="Pfam" id="PF00929">
    <property type="entry name" value="RNase_T"/>
    <property type="match status" value="1"/>
</dbReference>
<keyword evidence="7" id="KW-0539">Nucleus</keyword>
<evidence type="ECO:0000256" key="7">
    <source>
        <dbReference type="ARBA" id="ARBA00023242"/>
    </source>
</evidence>
<dbReference type="PROSITE" id="PS50157">
    <property type="entry name" value="ZINC_FINGER_C2H2_2"/>
    <property type="match status" value="1"/>
</dbReference>
<protein>
    <recommendedName>
        <fullName evidence="3">RNA exonuclease 4</fullName>
    </recommendedName>
</protein>
<dbReference type="Gene3D" id="3.30.420.10">
    <property type="entry name" value="Ribonuclease H-like superfamily/Ribonuclease H"/>
    <property type="match status" value="1"/>
</dbReference>
<keyword evidence="8" id="KW-0479">Metal-binding</keyword>
<evidence type="ECO:0000256" key="6">
    <source>
        <dbReference type="ARBA" id="ARBA00022839"/>
    </source>
</evidence>
<evidence type="ECO:0000256" key="1">
    <source>
        <dbReference type="ARBA" id="ARBA00004123"/>
    </source>
</evidence>
<dbReference type="GO" id="GO:0006364">
    <property type="term" value="P:rRNA processing"/>
    <property type="evidence" value="ECO:0007669"/>
    <property type="project" value="InterPro"/>
</dbReference>
<keyword evidence="11" id="KW-1185">Reference proteome</keyword>
<comment type="subcellular location">
    <subcellularLocation>
        <location evidence="1">Nucleus</location>
    </subcellularLocation>
</comment>
<evidence type="ECO:0000256" key="8">
    <source>
        <dbReference type="PROSITE-ProRule" id="PRU00042"/>
    </source>
</evidence>
<dbReference type="GO" id="GO:0003676">
    <property type="term" value="F:nucleic acid binding"/>
    <property type="evidence" value="ECO:0007669"/>
    <property type="project" value="InterPro"/>
</dbReference>
<organism evidence="10 11">
    <name type="scientific">Platanthera zijinensis</name>
    <dbReference type="NCBI Taxonomy" id="2320716"/>
    <lineage>
        <taxon>Eukaryota</taxon>
        <taxon>Viridiplantae</taxon>
        <taxon>Streptophyta</taxon>
        <taxon>Embryophyta</taxon>
        <taxon>Tracheophyta</taxon>
        <taxon>Spermatophyta</taxon>
        <taxon>Magnoliopsida</taxon>
        <taxon>Liliopsida</taxon>
        <taxon>Asparagales</taxon>
        <taxon>Orchidaceae</taxon>
        <taxon>Orchidoideae</taxon>
        <taxon>Orchideae</taxon>
        <taxon>Orchidinae</taxon>
        <taxon>Platanthera</taxon>
    </lineage>
</organism>
<dbReference type="PANTHER" id="PTHR12801">
    <property type="entry name" value="RNA EXONUCLEASE REXO1 / RECO3 FAMILY MEMBER-RELATED"/>
    <property type="match status" value="1"/>
</dbReference>
<dbReference type="InterPro" id="IPR012337">
    <property type="entry name" value="RNaseH-like_sf"/>
</dbReference>
<comment type="caution">
    <text evidence="10">The sequence shown here is derived from an EMBL/GenBank/DDBJ whole genome shotgun (WGS) entry which is preliminary data.</text>
</comment>
<proteinExistence type="inferred from homology"/>
<evidence type="ECO:0000313" key="11">
    <source>
        <dbReference type="Proteomes" id="UP001418222"/>
    </source>
</evidence>
<dbReference type="InterPro" id="IPR047021">
    <property type="entry name" value="REXO1/3/4-like"/>
</dbReference>
<evidence type="ECO:0000256" key="4">
    <source>
        <dbReference type="ARBA" id="ARBA00022722"/>
    </source>
</evidence>
<keyword evidence="8" id="KW-0863">Zinc-finger</keyword>
<evidence type="ECO:0000256" key="5">
    <source>
        <dbReference type="ARBA" id="ARBA00022801"/>
    </source>
</evidence>
<dbReference type="Proteomes" id="UP001418222">
    <property type="component" value="Unassembled WGS sequence"/>
</dbReference>
<keyword evidence="4" id="KW-0540">Nuclease</keyword>
<dbReference type="PROSITE" id="PS00028">
    <property type="entry name" value="ZINC_FINGER_C2H2_1"/>
    <property type="match status" value="1"/>
</dbReference>
<comment type="similarity">
    <text evidence="2">Belongs to the REXO4 family.</text>
</comment>
<dbReference type="SMART" id="SM00479">
    <property type="entry name" value="EXOIII"/>
    <property type="match status" value="1"/>
</dbReference>
<dbReference type="GO" id="GO:0008408">
    <property type="term" value="F:3'-5' exonuclease activity"/>
    <property type="evidence" value="ECO:0007669"/>
    <property type="project" value="InterPro"/>
</dbReference>
<gene>
    <name evidence="10" type="ORF">KSP39_PZI023735</name>
</gene>
<dbReference type="InterPro" id="IPR036397">
    <property type="entry name" value="RNaseH_sf"/>
</dbReference>
<keyword evidence="6" id="KW-0269">Exonuclease</keyword>
<dbReference type="GO" id="GO:0005634">
    <property type="term" value="C:nucleus"/>
    <property type="evidence" value="ECO:0007669"/>
    <property type="project" value="UniProtKB-SubCell"/>
</dbReference>
<keyword evidence="8" id="KW-0862">Zinc</keyword>
<dbReference type="EMBL" id="JBBWWQ010000021">
    <property type="protein sequence ID" value="KAK8913943.1"/>
    <property type="molecule type" value="Genomic_DNA"/>
</dbReference>
<dbReference type="SUPFAM" id="SSF53098">
    <property type="entry name" value="Ribonuclease H-like"/>
    <property type="match status" value="1"/>
</dbReference>
<dbReference type="GO" id="GO:0008270">
    <property type="term" value="F:zinc ion binding"/>
    <property type="evidence" value="ECO:0007669"/>
    <property type="project" value="UniProtKB-KW"/>
</dbReference>
<name>A0AAP0ASY1_9ASPA</name>
<evidence type="ECO:0000256" key="3">
    <source>
        <dbReference type="ARBA" id="ARBA00016937"/>
    </source>
</evidence>
<evidence type="ECO:0000313" key="10">
    <source>
        <dbReference type="EMBL" id="KAK8913943.1"/>
    </source>
</evidence>
<evidence type="ECO:0000256" key="2">
    <source>
        <dbReference type="ARBA" id="ARBA00010489"/>
    </source>
</evidence>
<dbReference type="InterPro" id="IPR037431">
    <property type="entry name" value="REX4_DEDDh_dom"/>
</dbReference>
<dbReference type="PANTHER" id="PTHR12801:SF123">
    <property type="entry name" value="RNA EXONUCLEASE 4"/>
    <property type="match status" value="1"/>
</dbReference>
<keyword evidence="5" id="KW-0378">Hydrolase</keyword>
<reference evidence="10 11" key="1">
    <citation type="journal article" date="2022" name="Nat. Plants">
        <title>Genomes of leafy and leafless Platanthera orchids illuminate the evolution of mycoheterotrophy.</title>
        <authorList>
            <person name="Li M.H."/>
            <person name="Liu K.W."/>
            <person name="Li Z."/>
            <person name="Lu H.C."/>
            <person name="Ye Q.L."/>
            <person name="Zhang D."/>
            <person name="Wang J.Y."/>
            <person name="Li Y.F."/>
            <person name="Zhong Z.M."/>
            <person name="Liu X."/>
            <person name="Yu X."/>
            <person name="Liu D.K."/>
            <person name="Tu X.D."/>
            <person name="Liu B."/>
            <person name="Hao Y."/>
            <person name="Liao X.Y."/>
            <person name="Jiang Y.T."/>
            <person name="Sun W.H."/>
            <person name="Chen J."/>
            <person name="Chen Y.Q."/>
            <person name="Ai Y."/>
            <person name="Zhai J.W."/>
            <person name="Wu S.S."/>
            <person name="Zhou Z."/>
            <person name="Hsiao Y.Y."/>
            <person name="Wu W.L."/>
            <person name="Chen Y.Y."/>
            <person name="Lin Y.F."/>
            <person name="Hsu J.L."/>
            <person name="Li C.Y."/>
            <person name="Wang Z.W."/>
            <person name="Zhao X."/>
            <person name="Zhong W.Y."/>
            <person name="Ma X.K."/>
            <person name="Ma L."/>
            <person name="Huang J."/>
            <person name="Chen G.Z."/>
            <person name="Huang M.Z."/>
            <person name="Huang L."/>
            <person name="Peng D.H."/>
            <person name="Luo Y.B."/>
            <person name="Zou S.Q."/>
            <person name="Chen S.P."/>
            <person name="Lan S."/>
            <person name="Tsai W.C."/>
            <person name="Van de Peer Y."/>
            <person name="Liu Z.J."/>
        </authorList>
    </citation>
    <scope>NUCLEOTIDE SEQUENCE [LARGE SCALE GENOMIC DNA]</scope>
    <source>
        <strain evidence="10">Lor287</strain>
    </source>
</reference>
<sequence length="375" mass="42569">MLMMDAIPKPKSPTIRLKFITRHICCACFKQYNKKEHLIEHMKNSYHSVHQPKCVACKKHCKTLESLREHLGGSLAKNNCALAFANSGCNCCLKMFDSSEELDAHRSTCCLTTAVFPGHEKIHVAQGVQLEMMELDDRVPKVVALDCEMVGCGSDGSLDVCARVCLIDENEDLIFHSYVKPIIPVTDYRYEKTGISEDHLVTAMPVEEVQTKVLEILYNGEESIARLRFDGGKACLLVGHGLNNDLDCLGINYPDHLIRDTAKYVPLLKTNLVSHSLKYLTRTYLGYEIQSGVHDPYEDCVAALRLYKRLRSEEHQSNEESTRSSRFAAFELKKKNNFELVSVHELLKKTSDELLRMSTPNYRCWCLDGVLQIDF</sequence>
<evidence type="ECO:0000259" key="9">
    <source>
        <dbReference type="PROSITE" id="PS50157"/>
    </source>
</evidence>
<dbReference type="InterPro" id="IPR013520">
    <property type="entry name" value="Ribonucl_H"/>
</dbReference>